<dbReference type="EnsemblProtists" id="PYU1_T012686">
    <property type="protein sequence ID" value="PYU1_T012686"/>
    <property type="gene ID" value="PYU1_G012660"/>
</dbReference>
<proteinExistence type="predicted"/>
<dbReference type="Proteomes" id="UP000019132">
    <property type="component" value="Unassembled WGS sequence"/>
</dbReference>
<reference evidence="4" key="1">
    <citation type="journal article" date="2010" name="Genome Biol.">
        <title>Genome sequence of the necrotrophic plant pathogen Pythium ultimum reveals original pathogenicity mechanisms and effector repertoire.</title>
        <authorList>
            <person name="Levesque C.A."/>
            <person name="Brouwer H."/>
            <person name="Cano L."/>
            <person name="Hamilton J.P."/>
            <person name="Holt C."/>
            <person name="Huitema E."/>
            <person name="Raffaele S."/>
            <person name="Robideau G.P."/>
            <person name="Thines M."/>
            <person name="Win J."/>
            <person name="Zerillo M.M."/>
            <person name="Beakes G.W."/>
            <person name="Boore J.L."/>
            <person name="Busam D."/>
            <person name="Dumas B."/>
            <person name="Ferriera S."/>
            <person name="Fuerstenberg S.I."/>
            <person name="Gachon C.M."/>
            <person name="Gaulin E."/>
            <person name="Govers F."/>
            <person name="Grenville-Briggs L."/>
            <person name="Horner N."/>
            <person name="Hostetler J."/>
            <person name="Jiang R.H."/>
            <person name="Johnson J."/>
            <person name="Krajaejun T."/>
            <person name="Lin H."/>
            <person name="Meijer H.J."/>
            <person name="Moore B."/>
            <person name="Morris P."/>
            <person name="Phuntmart V."/>
            <person name="Puiu D."/>
            <person name="Shetty J."/>
            <person name="Stajich J.E."/>
            <person name="Tripathy S."/>
            <person name="Wawra S."/>
            <person name="van West P."/>
            <person name="Whitty B.R."/>
            <person name="Coutinho P.M."/>
            <person name="Henrissat B."/>
            <person name="Martin F."/>
            <person name="Thomas P.D."/>
            <person name="Tyler B.M."/>
            <person name="De Vries R.P."/>
            <person name="Kamoun S."/>
            <person name="Yandell M."/>
            <person name="Tisserat N."/>
            <person name="Buell C.R."/>
        </authorList>
    </citation>
    <scope>NUCLEOTIDE SEQUENCE</scope>
    <source>
        <strain evidence="4">DAOM:BR144</strain>
    </source>
</reference>
<keyword evidence="4" id="KW-1185">Reference proteome</keyword>
<dbReference type="PANTHER" id="PTHR28069:SF1">
    <property type="entry name" value="PROTEIN MSS51, MITOCHONDRIAL"/>
    <property type="match status" value="1"/>
</dbReference>
<sequence>MTKSGNDAMRSERNANVSSTYQQHLKLDARGDGMYSGTFRWLESKEFPALPSSSSQVAQQPPTVQRLAALLAKGWEGYLKARSDAAIDLVAVASTDPSCLDALSFPITFVHVAQHLSLCSEEDEEKHILIIGASSKAEQRIWRITDYWSEIAHFFPSTNVKLWFIGPEAQEDCPVKPHTLSNLSANHFCGTFGTFQDSHTYQGCTPENTIIIGYNTGFGNFVDSNDHRLLFSWLPDLYKIADSKIPAIFTCANDYADTNGEFAVQSRIIGAKMLLLPRQNPFSCASHLHEEGQRDTAWSRGNSFIYAIQGVDSSRRVQLTPGDVVTLQKRLDAELELHLQDALGRHFFRGMVLSKDQASRCKAITGAASNKVDAAAHAKATATTKTLSPRSSEHSDISALEKPRFQLLQGRSSREIVAVVHIPKVLAPSESIAVDLSDATLSVFILGKYLLQEKLPFDVPTDSVVRAELLLPVLRITFERTI</sequence>
<evidence type="ECO:0000313" key="3">
    <source>
        <dbReference type="EnsemblProtists" id="PYU1_T012686"/>
    </source>
</evidence>
<name>K3X637_GLOUD</name>
<dbReference type="VEuPathDB" id="FungiDB:PYU1_G012660"/>
<dbReference type="EMBL" id="GL376588">
    <property type="status" value="NOT_ANNOTATED_CDS"/>
    <property type="molecule type" value="Genomic_DNA"/>
</dbReference>
<dbReference type="Pfam" id="PF20179">
    <property type="entry name" value="MSS51_C"/>
    <property type="match status" value="1"/>
</dbReference>
<reference evidence="3" key="3">
    <citation type="submission" date="2015-02" db="UniProtKB">
        <authorList>
            <consortium name="EnsemblProtists"/>
        </authorList>
    </citation>
    <scope>IDENTIFICATION</scope>
    <source>
        <strain evidence="3">DAOM BR144</strain>
    </source>
</reference>
<dbReference type="PANTHER" id="PTHR28069">
    <property type="entry name" value="GH20023P"/>
    <property type="match status" value="1"/>
</dbReference>
<feature type="domain" description="Mitochondrial splicing suppressor 51-like C-terminal" evidence="2">
    <location>
        <begin position="106"/>
        <end position="284"/>
    </location>
</feature>
<dbReference type="AlphaFoldDB" id="K3X637"/>
<evidence type="ECO:0000256" key="1">
    <source>
        <dbReference type="SAM" id="MobiDB-lite"/>
    </source>
</evidence>
<accession>K3X637</accession>
<feature type="region of interest" description="Disordered" evidence="1">
    <location>
        <begin position="1"/>
        <end position="21"/>
    </location>
</feature>
<dbReference type="HOGENOM" id="CLU_578084_0_0_1"/>
<dbReference type="InParanoid" id="K3X637"/>
<organism evidence="3 4">
    <name type="scientific">Globisporangium ultimum (strain ATCC 200006 / CBS 805.95 / DAOM BR144)</name>
    <name type="common">Pythium ultimum</name>
    <dbReference type="NCBI Taxonomy" id="431595"/>
    <lineage>
        <taxon>Eukaryota</taxon>
        <taxon>Sar</taxon>
        <taxon>Stramenopiles</taxon>
        <taxon>Oomycota</taxon>
        <taxon>Peronosporomycetes</taxon>
        <taxon>Pythiales</taxon>
        <taxon>Pythiaceae</taxon>
        <taxon>Globisporangium</taxon>
    </lineage>
</organism>
<evidence type="ECO:0000259" key="2">
    <source>
        <dbReference type="Pfam" id="PF20179"/>
    </source>
</evidence>
<dbReference type="InterPro" id="IPR046824">
    <property type="entry name" value="Mss51-like_C"/>
</dbReference>
<dbReference type="eggNOG" id="ENOG502RXAD">
    <property type="taxonomic scope" value="Eukaryota"/>
</dbReference>
<protein>
    <recommendedName>
        <fullName evidence="2">Mitochondrial splicing suppressor 51-like C-terminal domain-containing protein</fullName>
    </recommendedName>
</protein>
<evidence type="ECO:0000313" key="4">
    <source>
        <dbReference type="Proteomes" id="UP000019132"/>
    </source>
</evidence>
<dbReference type="OMA" id="FSWLPDL"/>
<reference evidence="4" key="2">
    <citation type="submission" date="2010-04" db="EMBL/GenBank/DDBJ databases">
        <authorList>
            <person name="Buell R."/>
            <person name="Hamilton J."/>
            <person name="Hostetler J."/>
        </authorList>
    </citation>
    <scope>NUCLEOTIDE SEQUENCE [LARGE SCALE GENOMIC DNA]</scope>
    <source>
        <strain evidence="4">DAOM:BR144</strain>
    </source>
</reference>